<feature type="compositionally biased region" description="Polar residues" evidence="1">
    <location>
        <begin position="57"/>
        <end position="70"/>
    </location>
</feature>
<name>A0A2S9TMK6_9BACT</name>
<organism evidence="2 3">
    <name type="scientific">Aliarcobacter cryaerophilus</name>
    <dbReference type="NCBI Taxonomy" id="28198"/>
    <lineage>
        <taxon>Bacteria</taxon>
        <taxon>Pseudomonadati</taxon>
        <taxon>Campylobacterota</taxon>
        <taxon>Epsilonproteobacteria</taxon>
        <taxon>Campylobacterales</taxon>
        <taxon>Arcobacteraceae</taxon>
        <taxon>Aliarcobacter</taxon>
    </lineage>
</organism>
<gene>
    <name evidence="2" type="ORF">CJ668_08620</name>
</gene>
<dbReference type="AlphaFoldDB" id="A0A2S9TMK6"/>
<evidence type="ECO:0000256" key="1">
    <source>
        <dbReference type="SAM" id="MobiDB-lite"/>
    </source>
</evidence>
<dbReference type="EMBL" id="NXGD01000009">
    <property type="protein sequence ID" value="PRN00064.1"/>
    <property type="molecule type" value="Genomic_DNA"/>
</dbReference>
<evidence type="ECO:0008006" key="4">
    <source>
        <dbReference type="Google" id="ProtNLM"/>
    </source>
</evidence>
<comment type="caution">
    <text evidence="2">The sequence shown here is derived from an EMBL/GenBank/DDBJ whole genome shotgun (WGS) entry which is preliminary data.</text>
</comment>
<protein>
    <recommendedName>
        <fullName evidence="4">DUF3892 domain-containing protein</fullName>
    </recommendedName>
</protein>
<evidence type="ECO:0000313" key="2">
    <source>
        <dbReference type="EMBL" id="PRN00064.1"/>
    </source>
</evidence>
<sequence>MGRQRVSVTKESNTGRNLGFHDNYKGSDMTRSEFVREINNGNYENYHVRSINGIPTPVSNPDSKRNNNLG</sequence>
<evidence type="ECO:0000313" key="3">
    <source>
        <dbReference type="Proteomes" id="UP000238811"/>
    </source>
</evidence>
<feature type="region of interest" description="Disordered" evidence="1">
    <location>
        <begin position="50"/>
        <end position="70"/>
    </location>
</feature>
<accession>A0A2S9TMK6</accession>
<proteinExistence type="predicted"/>
<feature type="compositionally biased region" description="Polar residues" evidence="1">
    <location>
        <begin position="1"/>
        <end position="16"/>
    </location>
</feature>
<feature type="region of interest" description="Disordered" evidence="1">
    <location>
        <begin position="1"/>
        <end position="24"/>
    </location>
</feature>
<dbReference type="Proteomes" id="UP000238811">
    <property type="component" value="Unassembled WGS sequence"/>
</dbReference>
<reference evidence="2 3" key="1">
    <citation type="submission" date="2017-09" db="EMBL/GenBank/DDBJ databases">
        <title>Reassesment of A. cryaerophilus.</title>
        <authorList>
            <person name="Perez-Cataluna A."/>
            <person name="Collado L."/>
            <person name="Salgado O."/>
            <person name="Lefinanco V."/>
            <person name="Figueras M.J."/>
        </authorList>
    </citation>
    <scope>NUCLEOTIDE SEQUENCE [LARGE SCALE GENOMIC DNA]</scope>
    <source>
        <strain evidence="2 3">LMG 10229</strain>
    </source>
</reference>